<sequence>MQTDDLNGEVTCSDRLYSVPTPVNALLQRLTSRTARDSLPPGLISSDEFLAEVSARTAVPRR</sequence>
<dbReference type="EMBL" id="FLUV01001628">
    <property type="protein sequence ID" value="SBW23653.1"/>
    <property type="molecule type" value="Genomic_DNA"/>
</dbReference>
<keyword evidence="2" id="KW-1185">Reference proteome</keyword>
<dbReference type="AlphaFoldDB" id="A0A1C3P1G6"/>
<evidence type="ECO:0000313" key="1">
    <source>
        <dbReference type="EMBL" id="SBW23653.1"/>
    </source>
</evidence>
<organism evidence="1 2">
    <name type="scientific">Candidatus Protofrankia californiensis</name>
    <dbReference type="NCBI Taxonomy" id="1839754"/>
    <lineage>
        <taxon>Bacteria</taxon>
        <taxon>Bacillati</taxon>
        <taxon>Actinomycetota</taxon>
        <taxon>Actinomycetes</taxon>
        <taxon>Frankiales</taxon>
        <taxon>Frankiaceae</taxon>
        <taxon>Protofrankia</taxon>
    </lineage>
</organism>
<proteinExistence type="predicted"/>
<reference evidence="2" key="1">
    <citation type="submission" date="2016-02" db="EMBL/GenBank/DDBJ databases">
        <authorList>
            <person name="Wibberg D."/>
        </authorList>
    </citation>
    <scope>NUCLEOTIDE SEQUENCE [LARGE SCALE GENOMIC DNA]</scope>
</reference>
<gene>
    <name evidence="1" type="ORF">FDG2_3871</name>
</gene>
<name>A0A1C3P1G6_9ACTN</name>
<accession>A0A1C3P1G6</accession>
<evidence type="ECO:0000313" key="2">
    <source>
        <dbReference type="Proteomes" id="UP000199013"/>
    </source>
</evidence>
<protein>
    <submittedName>
        <fullName evidence="1">Uncharacterized protein</fullName>
    </submittedName>
</protein>
<dbReference type="Proteomes" id="UP000199013">
    <property type="component" value="Unassembled WGS sequence"/>
</dbReference>